<dbReference type="Pfam" id="PF00563">
    <property type="entry name" value="EAL"/>
    <property type="match status" value="1"/>
</dbReference>
<dbReference type="Gene3D" id="3.20.20.450">
    <property type="entry name" value="EAL domain"/>
    <property type="match status" value="1"/>
</dbReference>
<dbReference type="PANTHER" id="PTHR33121">
    <property type="entry name" value="CYCLIC DI-GMP PHOSPHODIESTERASE PDEF"/>
    <property type="match status" value="1"/>
</dbReference>
<comment type="caution">
    <text evidence="2">The sequence shown here is derived from an EMBL/GenBank/DDBJ whole genome shotgun (WGS) entry which is preliminary data.</text>
</comment>
<dbReference type="InterPro" id="IPR035919">
    <property type="entry name" value="EAL_sf"/>
</dbReference>
<dbReference type="InterPro" id="IPR003018">
    <property type="entry name" value="GAF"/>
</dbReference>
<protein>
    <submittedName>
        <fullName evidence="2">EAL domain-containing protein (Putative c-di-GMP-specific phosphodiesterase class I)</fullName>
    </submittedName>
</protein>
<evidence type="ECO:0000259" key="1">
    <source>
        <dbReference type="PROSITE" id="PS50883"/>
    </source>
</evidence>
<dbReference type="InterPro" id="IPR050706">
    <property type="entry name" value="Cyclic-di-GMP_PDE-like"/>
</dbReference>
<dbReference type="GO" id="GO:0071111">
    <property type="term" value="F:cyclic-guanylate-specific phosphodiesterase activity"/>
    <property type="evidence" value="ECO:0007669"/>
    <property type="project" value="InterPro"/>
</dbReference>
<dbReference type="Gene3D" id="3.30.450.40">
    <property type="match status" value="1"/>
</dbReference>
<dbReference type="InterPro" id="IPR001633">
    <property type="entry name" value="EAL_dom"/>
</dbReference>
<dbReference type="CDD" id="cd01948">
    <property type="entry name" value="EAL"/>
    <property type="match status" value="1"/>
</dbReference>
<proteinExistence type="predicted"/>
<evidence type="ECO:0000313" key="3">
    <source>
        <dbReference type="Proteomes" id="UP000252995"/>
    </source>
</evidence>
<dbReference type="Pfam" id="PF13185">
    <property type="entry name" value="GAF_2"/>
    <property type="match status" value="1"/>
</dbReference>
<feature type="domain" description="EAL" evidence="1">
    <location>
        <begin position="143"/>
        <end position="383"/>
    </location>
</feature>
<dbReference type="InterPro" id="IPR029016">
    <property type="entry name" value="GAF-like_dom_sf"/>
</dbReference>
<dbReference type="SUPFAM" id="SSF55781">
    <property type="entry name" value="GAF domain-like"/>
    <property type="match status" value="1"/>
</dbReference>
<sequence length="383" mass="42641">MLKAARNHLGMDVAFVSNLKDGRRYFDFVDAGHNAQVTLTPGDSDPAETSYCQKVVDGELPELIHDARKLHATRKLPGTHTLPVGSHMSVPITLDNGEIYGTFCCFSHRPEPGVTNRDMEILRTFADIASLHISRKEAERSKKEELVSEIERILREDRLHIALQPIIDLRSREVVGLEALSRFDTPARKPPNIWFEEAQQGGMQEKLELHAIEKAMATAEEIPGEIYISVNISPETILETDKDDLLNCLHPARTIVEVTEHSSIEDYDLIAEALRPLRDRGARLAVDDAGAGYASFRHILSLEPDIIKLDMSITRDIDTDYRKQALAKSIIAFAEATGSEIVAEGIETGAELRELRMLGVHKGQGYLTGKPMTVEELRSGGYI</sequence>
<dbReference type="PROSITE" id="PS50883">
    <property type="entry name" value="EAL"/>
    <property type="match status" value="1"/>
</dbReference>
<reference evidence="2 3" key="1">
    <citation type="submission" date="2018-06" db="EMBL/GenBank/DDBJ databases">
        <title>Freshwater and sediment microbial communities from various areas in North America, analyzing microbe dynamics in response to fracking.</title>
        <authorList>
            <person name="Lamendella R."/>
        </authorList>
    </citation>
    <scope>NUCLEOTIDE SEQUENCE [LARGE SCALE GENOMIC DNA]</scope>
    <source>
        <strain evidence="2 3">114J</strain>
    </source>
</reference>
<dbReference type="PANTHER" id="PTHR33121:SF70">
    <property type="entry name" value="SIGNALING PROTEIN YKOW"/>
    <property type="match status" value="1"/>
</dbReference>
<organism evidence="2 3">
    <name type="scientific">Marinobacter pelagius</name>
    <dbReference type="NCBI Taxonomy" id="379482"/>
    <lineage>
        <taxon>Bacteria</taxon>
        <taxon>Pseudomonadati</taxon>
        <taxon>Pseudomonadota</taxon>
        <taxon>Gammaproteobacteria</taxon>
        <taxon>Pseudomonadales</taxon>
        <taxon>Marinobacteraceae</taxon>
        <taxon>Marinobacter</taxon>
    </lineage>
</organism>
<dbReference type="SMART" id="SM00052">
    <property type="entry name" value="EAL"/>
    <property type="match status" value="1"/>
</dbReference>
<evidence type="ECO:0000313" key="2">
    <source>
        <dbReference type="EMBL" id="RBP30022.1"/>
    </source>
</evidence>
<dbReference type="EMBL" id="QNRO01000008">
    <property type="protein sequence ID" value="RBP30022.1"/>
    <property type="molecule type" value="Genomic_DNA"/>
</dbReference>
<dbReference type="AlphaFoldDB" id="A0A366GSJ6"/>
<name>A0A366GSJ6_9GAMM</name>
<accession>A0A366GSJ6</accession>
<dbReference type="Proteomes" id="UP000252995">
    <property type="component" value="Unassembled WGS sequence"/>
</dbReference>
<dbReference type="SUPFAM" id="SSF141868">
    <property type="entry name" value="EAL domain-like"/>
    <property type="match status" value="1"/>
</dbReference>
<gene>
    <name evidence="2" type="ORF">DET50_10866</name>
</gene>